<dbReference type="EMBL" id="QXGD01001165">
    <property type="protein sequence ID" value="KAE9212989.1"/>
    <property type="molecule type" value="Genomic_DNA"/>
</dbReference>
<evidence type="ECO:0000313" key="18">
    <source>
        <dbReference type="Proteomes" id="UP000476176"/>
    </source>
</evidence>
<evidence type="ECO:0000313" key="19">
    <source>
        <dbReference type="Proteomes" id="UP000488956"/>
    </source>
</evidence>
<evidence type="ECO:0000313" key="2">
    <source>
        <dbReference type="EMBL" id="KAE8931246.1"/>
    </source>
</evidence>
<evidence type="ECO:0000313" key="5">
    <source>
        <dbReference type="EMBL" id="KAE9095193.1"/>
    </source>
</evidence>
<evidence type="ECO:0000313" key="3">
    <source>
        <dbReference type="EMBL" id="KAE8987039.1"/>
    </source>
</evidence>
<dbReference type="Proteomes" id="UP000440732">
    <property type="component" value="Unassembled WGS sequence"/>
</dbReference>
<dbReference type="Proteomes" id="UP000433483">
    <property type="component" value="Unassembled WGS sequence"/>
</dbReference>
<feature type="coiled-coil region" evidence="1">
    <location>
        <begin position="11"/>
        <end position="73"/>
    </location>
</feature>
<dbReference type="EMBL" id="QXGB01000964">
    <property type="protein sequence ID" value="KAE9200048.1"/>
    <property type="molecule type" value="Genomic_DNA"/>
</dbReference>
<evidence type="ECO:0000313" key="8">
    <source>
        <dbReference type="EMBL" id="KAE9200048.1"/>
    </source>
</evidence>
<evidence type="ECO:0000313" key="16">
    <source>
        <dbReference type="Proteomes" id="UP000441208"/>
    </source>
</evidence>
<dbReference type="AlphaFoldDB" id="A0A6A3SB43"/>
<dbReference type="EMBL" id="QXFX01001192">
    <property type="protein sequence ID" value="KAE9094808.1"/>
    <property type="molecule type" value="Genomic_DNA"/>
</dbReference>
<evidence type="ECO:0000313" key="6">
    <source>
        <dbReference type="EMBL" id="KAE9112920.1"/>
    </source>
</evidence>
<evidence type="ECO:0000313" key="14">
    <source>
        <dbReference type="Proteomes" id="UP000440367"/>
    </source>
</evidence>
<dbReference type="Proteomes" id="UP000440367">
    <property type="component" value="Unassembled WGS sequence"/>
</dbReference>
<keyword evidence="12" id="KW-1185">Reference proteome</keyword>
<dbReference type="Proteomes" id="UP000460718">
    <property type="component" value="Unassembled WGS sequence"/>
</dbReference>
<dbReference type="EMBL" id="QXGA01001688">
    <property type="protein sequence ID" value="KAE9112920.1"/>
    <property type="molecule type" value="Genomic_DNA"/>
</dbReference>
<evidence type="ECO:0000313" key="12">
    <source>
        <dbReference type="Proteomes" id="UP000433483"/>
    </source>
</evidence>
<name>A0A6A3SB43_9STRA</name>
<evidence type="ECO:0000313" key="11">
    <source>
        <dbReference type="Proteomes" id="UP000429523"/>
    </source>
</evidence>
<evidence type="ECO:0000313" key="7">
    <source>
        <dbReference type="EMBL" id="KAE9170347.1"/>
    </source>
</evidence>
<dbReference type="Proteomes" id="UP000437068">
    <property type="component" value="Unassembled WGS sequence"/>
</dbReference>
<evidence type="ECO:0000313" key="9">
    <source>
        <dbReference type="EMBL" id="KAE9212989.1"/>
    </source>
</evidence>
<proteinExistence type="predicted"/>
<evidence type="ECO:0000313" key="17">
    <source>
        <dbReference type="Proteomes" id="UP000460718"/>
    </source>
</evidence>
<dbReference type="EMBL" id="QXFW01001697">
    <property type="protein sequence ID" value="KAE8987039.1"/>
    <property type="molecule type" value="Genomic_DNA"/>
</dbReference>
<dbReference type="Proteomes" id="UP000476176">
    <property type="component" value="Unassembled WGS sequence"/>
</dbReference>
<dbReference type="EMBL" id="QXGC01004255">
    <property type="protein sequence ID" value="KAE9170347.1"/>
    <property type="molecule type" value="Genomic_DNA"/>
</dbReference>
<evidence type="ECO:0000313" key="15">
    <source>
        <dbReference type="Proteomes" id="UP000440732"/>
    </source>
</evidence>
<evidence type="ECO:0000256" key="1">
    <source>
        <dbReference type="SAM" id="Coils"/>
    </source>
</evidence>
<accession>A0A6A3SB43</accession>
<evidence type="ECO:0000313" key="10">
    <source>
        <dbReference type="EMBL" id="KAE9320409.1"/>
    </source>
</evidence>
<comment type="caution">
    <text evidence="6">The sequence shown here is derived from an EMBL/GenBank/DDBJ whole genome shotgun (WGS) entry which is preliminary data.</text>
</comment>
<sequence length="103" mass="11893">MDFRVKSDGFCVQTSTELHEAQDRIEELRAERRKLVERLTEAEATLESHQEVNNSLERRIVDVNAEATTARQQLTPDREWLKASLVAHTAQLDRLCQYLADVV</sequence>
<dbReference type="EMBL" id="QXGE01000201">
    <property type="protein sequence ID" value="KAE9320409.1"/>
    <property type="molecule type" value="Genomic_DNA"/>
</dbReference>
<dbReference type="Proteomes" id="UP000441208">
    <property type="component" value="Unassembled WGS sequence"/>
</dbReference>
<evidence type="ECO:0000313" key="13">
    <source>
        <dbReference type="Proteomes" id="UP000437068"/>
    </source>
</evidence>
<organism evidence="6 15">
    <name type="scientific">Phytophthora fragariae</name>
    <dbReference type="NCBI Taxonomy" id="53985"/>
    <lineage>
        <taxon>Eukaryota</taxon>
        <taxon>Sar</taxon>
        <taxon>Stramenopiles</taxon>
        <taxon>Oomycota</taxon>
        <taxon>Peronosporomycetes</taxon>
        <taxon>Peronosporales</taxon>
        <taxon>Peronosporaceae</taxon>
        <taxon>Phytophthora</taxon>
    </lineage>
</organism>
<dbReference type="Proteomes" id="UP000488956">
    <property type="component" value="Unassembled WGS sequence"/>
</dbReference>
<keyword evidence="1" id="KW-0175">Coiled coil</keyword>
<dbReference type="EMBL" id="QXFZ01001184">
    <property type="protein sequence ID" value="KAE9095193.1"/>
    <property type="molecule type" value="Genomic_DNA"/>
</dbReference>
<dbReference type="Proteomes" id="UP000429523">
    <property type="component" value="Unassembled WGS sequence"/>
</dbReference>
<gene>
    <name evidence="10" type="ORF">PF001_g5429</name>
    <name evidence="9" type="ORF">PF002_g18087</name>
    <name evidence="7" type="ORF">PF004_g27905</name>
    <name evidence="8" type="ORF">PF005_g15502</name>
    <name evidence="6" type="ORF">PF006_g19873</name>
    <name evidence="5" type="ORF">PF007_g17463</name>
    <name evidence="2" type="ORF">PF009_g18684</name>
    <name evidence="4" type="ORF">PF010_g16948</name>
    <name evidence="3" type="ORF">PF011_g19737</name>
</gene>
<dbReference type="EMBL" id="QXGF01001267">
    <property type="protein sequence ID" value="KAE8931246.1"/>
    <property type="molecule type" value="Genomic_DNA"/>
</dbReference>
<dbReference type="Gene3D" id="1.10.287.1490">
    <property type="match status" value="1"/>
</dbReference>
<protein>
    <submittedName>
        <fullName evidence="6">Uncharacterized protein</fullName>
    </submittedName>
</protein>
<evidence type="ECO:0000313" key="4">
    <source>
        <dbReference type="EMBL" id="KAE9094808.1"/>
    </source>
</evidence>
<reference evidence="11 12" key="1">
    <citation type="submission" date="2018-08" db="EMBL/GenBank/DDBJ databases">
        <title>Genomic investigation of the strawberry pathogen Phytophthora fragariae indicates pathogenicity is determined by transcriptional variation in three key races.</title>
        <authorList>
            <person name="Adams T.M."/>
            <person name="Armitage A.D."/>
            <person name="Sobczyk M.K."/>
            <person name="Bates H.J."/>
            <person name="Dunwell J.M."/>
            <person name="Nellist C.F."/>
            <person name="Harrison R.J."/>
        </authorList>
    </citation>
    <scope>NUCLEOTIDE SEQUENCE [LARGE SCALE GENOMIC DNA]</scope>
    <source>
        <strain evidence="10 13">A4</strain>
        <strain evidence="9 14">BC-1</strain>
        <strain evidence="7 18">BC-23</strain>
        <strain evidence="8 12">NOV-27</strain>
        <strain evidence="6 15">NOV-5</strain>
        <strain evidence="5 16">NOV-71</strain>
        <strain evidence="2 11">NOV-9</strain>
        <strain evidence="4 19">ONT-3</strain>
        <strain evidence="3 17">SCRP245</strain>
    </source>
</reference>